<evidence type="ECO:0000256" key="2">
    <source>
        <dbReference type="ARBA" id="ARBA00023012"/>
    </source>
</evidence>
<dbReference type="GO" id="GO:0004673">
    <property type="term" value="F:protein histidine kinase activity"/>
    <property type="evidence" value="ECO:0007669"/>
    <property type="project" value="UniProtKB-EC"/>
</dbReference>
<dbReference type="eggNOG" id="COG0745">
    <property type="taxonomic scope" value="Bacteria"/>
</dbReference>
<dbReference type="EC" id="2.7.13.3" evidence="6"/>
<organism evidence="6 7">
    <name type="scientific">Rubrivivax gelatinosus (strain NBRC 100245 / IL144)</name>
    <dbReference type="NCBI Taxonomy" id="983917"/>
    <lineage>
        <taxon>Bacteria</taxon>
        <taxon>Pseudomonadati</taxon>
        <taxon>Pseudomonadota</taxon>
        <taxon>Betaproteobacteria</taxon>
        <taxon>Burkholderiales</taxon>
        <taxon>Sphaerotilaceae</taxon>
        <taxon>Rubrivivax</taxon>
    </lineage>
</organism>
<dbReference type="PANTHER" id="PTHR48111:SF40">
    <property type="entry name" value="PHOSPHATE REGULON TRANSCRIPTIONAL REGULATORY PROTEIN PHOB"/>
    <property type="match status" value="1"/>
</dbReference>
<dbReference type="SUPFAM" id="SSF52172">
    <property type="entry name" value="CheY-like"/>
    <property type="match status" value="1"/>
</dbReference>
<dbReference type="Pfam" id="PF00072">
    <property type="entry name" value="Response_reg"/>
    <property type="match status" value="1"/>
</dbReference>
<protein>
    <submittedName>
        <fullName evidence="6">Response regulator receiver protein CheY-like</fullName>
        <ecNumber evidence="6">2.7.13.3</ecNumber>
    </submittedName>
</protein>
<dbReference type="RefSeq" id="WP_014428674.1">
    <property type="nucleotide sequence ID" value="NC_017075.1"/>
</dbReference>
<dbReference type="GO" id="GO:0005829">
    <property type="term" value="C:cytosol"/>
    <property type="evidence" value="ECO:0007669"/>
    <property type="project" value="TreeGrafter"/>
</dbReference>
<keyword evidence="6" id="KW-0808">Transferase</keyword>
<sequence>MLIVEDNSDSREMLAALLQLEGHAVSTAADGPSGLEAIRREVPDLALVDLGLPGLDGHALAAAARAGGATTRLFALTGYNTEADRDAAARAGFDGYLVKPLDPATLQALLVDHGLAPQPAAQES</sequence>
<accession>I0HS25</accession>
<evidence type="ECO:0000256" key="3">
    <source>
        <dbReference type="ARBA" id="ARBA00023125"/>
    </source>
</evidence>
<feature type="modified residue" description="4-aspartylphosphate" evidence="4">
    <location>
        <position position="49"/>
    </location>
</feature>
<dbReference type="EMBL" id="AP012320">
    <property type="protein sequence ID" value="BAL95812.1"/>
    <property type="molecule type" value="Genomic_DNA"/>
</dbReference>
<dbReference type="PROSITE" id="PS50110">
    <property type="entry name" value="RESPONSE_REGULATORY"/>
    <property type="match status" value="1"/>
</dbReference>
<keyword evidence="2" id="KW-0902">Two-component regulatory system</keyword>
<evidence type="ECO:0000313" key="7">
    <source>
        <dbReference type="Proteomes" id="UP000007883"/>
    </source>
</evidence>
<dbReference type="SMART" id="SM00448">
    <property type="entry name" value="REC"/>
    <property type="match status" value="1"/>
</dbReference>
<reference evidence="6 7" key="1">
    <citation type="journal article" date="2012" name="J. Bacteriol.">
        <title>Complete genome sequence of phototrophic betaproteobacterium Rubrivivax gelatinosus IL144.</title>
        <authorList>
            <person name="Nagashima S."/>
            <person name="Kamimura A."/>
            <person name="Shimizu T."/>
            <person name="Nakamura-isaki S."/>
            <person name="Aono E."/>
            <person name="Sakamoto K."/>
            <person name="Ichikawa N."/>
            <person name="Nakazawa H."/>
            <person name="Sekine M."/>
            <person name="Yamazaki S."/>
            <person name="Fujita N."/>
            <person name="Shimada K."/>
            <person name="Hanada S."/>
            <person name="Nagashima K.V.P."/>
        </authorList>
    </citation>
    <scope>NUCLEOTIDE SEQUENCE [LARGE SCALE GENOMIC DNA]</scope>
    <source>
        <strain evidence="7">NBRC 100245 / IL144</strain>
    </source>
</reference>
<dbReference type="STRING" id="983917.RGE_24710"/>
<dbReference type="GO" id="GO:0000156">
    <property type="term" value="F:phosphorelay response regulator activity"/>
    <property type="evidence" value="ECO:0007669"/>
    <property type="project" value="TreeGrafter"/>
</dbReference>
<evidence type="ECO:0000313" key="6">
    <source>
        <dbReference type="EMBL" id="BAL95812.1"/>
    </source>
</evidence>
<evidence type="ECO:0000256" key="4">
    <source>
        <dbReference type="PROSITE-ProRule" id="PRU00169"/>
    </source>
</evidence>
<keyword evidence="3" id="KW-0238">DNA-binding</keyword>
<dbReference type="Gene3D" id="3.40.50.2300">
    <property type="match status" value="1"/>
</dbReference>
<dbReference type="InterPro" id="IPR039420">
    <property type="entry name" value="WalR-like"/>
</dbReference>
<dbReference type="KEGG" id="rge:RGE_24710"/>
<evidence type="ECO:0000256" key="1">
    <source>
        <dbReference type="ARBA" id="ARBA00022553"/>
    </source>
</evidence>
<keyword evidence="7" id="KW-1185">Reference proteome</keyword>
<dbReference type="HOGENOM" id="CLU_000445_69_12_4"/>
<keyword evidence="1 4" id="KW-0597">Phosphoprotein</keyword>
<dbReference type="GO" id="GO:0000976">
    <property type="term" value="F:transcription cis-regulatory region binding"/>
    <property type="evidence" value="ECO:0007669"/>
    <property type="project" value="TreeGrafter"/>
</dbReference>
<dbReference type="Proteomes" id="UP000007883">
    <property type="component" value="Chromosome"/>
</dbReference>
<name>I0HS25_RUBGI</name>
<dbReference type="PATRIC" id="fig|983917.3.peg.2404"/>
<dbReference type="InterPro" id="IPR011006">
    <property type="entry name" value="CheY-like_superfamily"/>
</dbReference>
<proteinExistence type="predicted"/>
<dbReference type="AlphaFoldDB" id="I0HS25"/>
<dbReference type="GO" id="GO:0006355">
    <property type="term" value="P:regulation of DNA-templated transcription"/>
    <property type="evidence" value="ECO:0007669"/>
    <property type="project" value="TreeGrafter"/>
</dbReference>
<dbReference type="GO" id="GO:0032993">
    <property type="term" value="C:protein-DNA complex"/>
    <property type="evidence" value="ECO:0007669"/>
    <property type="project" value="TreeGrafter"/>
</dbReference>
<gene>
    <name evidence="6" type="ordered locus">RGE_24710</name>
</gene>
<feature type="domain" description="Response regulatory" evidence="5">
    <location>
        <begin position="1"/>
        <end position="114"/>
    </location>
</feature>
<evidence type="ECO:0000259" key="5">
    <source>
        <dbReference type="PROSITE" id="PS50110"/>
    </source>
</evidence>
<dbReference type="InterPro" id="IPR001789">
    <property type="entry name" value="Sig_transdc_resp-reg_receiver"/>
</dbReference>
<dbReference type="PANTHER" id="PTHR48111">
    <property type="entry name" value="REGULATOR OF RPOS"/>
    <property type="match status" value="1"/>
</dbReference>